<accession>A0A5B9QK63</accession>
<evidence type="ECO:0000256" key="1">
    <source>
        <dbReference type="SAM" id="SignalP"/>
    </source>
</evidence>
<gene>
    <name evidence="3" type="primary">bamB_1</name>
    <name evidence="3" type="ORF">UC8_00750</name>
</gene>
<dbReference type="InterPro" id="IPR011047">
    <property type="entry name" value="Quinoprotein_ADH-like_sf"/>
</dbReference>
<evidence type="ECO:0000313" key="4">
    <source>
        <dbReference type="Proteomes" id="UP000325286"/>
    </source>
</evidence>
<dbReference type="EMBL" id="CP042914">
    <property type="protein sequence ID" value="QEG38122.1"/>
    <property type="molecule type" value="Genomic_DNA"/>
</dbReference>
<sequence precursor="true">MNRIALKRVICLSATLVVLSADAAEPEVWSQFRGPTAMGATSQTGLPLQWSADENVLWKTDLPGNGTSSPIVFGDQIYVTAYTGYLVPGQDRGSLEDLRRHLLALDRATGKLKWDRPVAAKLPEEENIRDHGFAASTPVADASGVYVFFGKTGVLAFDHDGNERWRADVGAGTHGWGSGSSLLLHNGLLIVNASVESESLIALDPRDGSRRWEVDHIREAWNTPVVIQSDSGREELIISRHGDVMAFAPMTGDSLWTCKTDITWYMVPTAVAADGVVYVLGGRSGVAGLAVRAGGSGDVTDSHRLWTSTSGTNVPSPIVHDGHLYWVSHDGGIAYCADVQTGELVYEERLERFGQSYASSLLAEGRIYYFDRSGRCAVVAAKPEFELLATSSLRDGSRFDASPIVDQGRLLVRSGNALYCLAKSDGS</sequence>
<dbReference type="OrthoDB" id="244732at2"/>
<dbReference type="SUPFAM" id="SSF50998">
    <property type="entry name" value="Quinoprotein alcohol dehydrogenase-like"/>
    <property type="match status" value="1"/>
</dbReference>
<name>A0A5B9QK63_9BACT</name>
<organism evidence="3 4">
    <name type="scientific">Roseimaritima ulvae</name>
    <dbReference type="NCBI Taxonomy" id="980254"/>
    <lineage>
        <taxon>Bacteria</taxon>
        <taxon>Pseudomonadati</taxon>
        <taxon>Planctomycetota</taxon>
        <taxon>Planctomycetia</taxon>
        <taxon>Pirellulales</taxon>
        <taxon>Pirellulaceae</taxon>
        <taxon>Roseimaritima</taxon>
    </lineage>
</organism>
<keyword evidence="4" id="KW-1185">Reference proteome</keyword>
<evidence type="ECO:0000313" key="3">
    <source>
        <dbReference type="EMBL" id="QEG38122.1"/>
    </source>
</evidence>
<dbReference type="KEGG" id="rul:UC8_00750"/>
<feature type="domain" description="Pyrrolo-quinoline quinone repeat" evidence="2">
    <location>
        <begin position="102"/>
        <end position="344"/>
    </location>
</feature>
<dbReference type="RefSeq" id="WP_068136139.1">
    <property type="nucleotide sequence ID" value="NZ_CP042914.1"/>
</dbReference>
<keyword evidence="1" id="KW-0732">Signal</keyword>
<dbReference type="InterPro" id="IPR018391">
    <property type="entry name" value="PQQ_b-propeller_rpt"/>
</dbReference>
<dbReference type="PANTHER" id="PTHR34512:SF30">
    <property type="entry name" value="OUTER MEMBRANE PROTEIN ASSEMBLY FACTOR BAMB"/>
    <property type="match status" value="1"/>
</dbReference>
<protein>
    <submittedName>
        <fullName evidence="3">Outer membrane protein assembly factor BamB</fullName>
    </submittedName>
</protein>
<dbReference type="InterPro" id="IPR015943">
    <property type="entry name" value="WD40/YVTN_repeat-like_dom_sf"/>
</dbReference>
<proteinExistence type="predicted"/>
<feature type="chain" id="PRO_5022734859" evidence="1">
    <location>
        <begin position="24"/>
        <end position="427"/>
    </location>
</feature>
<dbReference type="InterPro" id="IPR002372">
    <property type="entry name" value="PQQ_rpt_dom"/>
</dbReference>
<dbReference type="AlphaFoldDB" id="A0A5B9QK63"/>
<dbReference type="Proteomes" id="UP000325286">
    <property type="component" value="Chromosome"/>
</dbReference>
<dbReference type="Gene3D" id="2.130.10.10">
    <property type="entry name" value="YVTN repeat-like/Quinoprotein amine dehydrogenase"/>
    <property type="match status" value="2"/>
</dbReference>
<reference evidence="3 4" key="1">
    <citation type="submission" date="2019-08" db="EMBL/GenBank/DDBJ databases">
        <title>Deep-cultivation of Planctomycetes and their phenomic and genomic characterization uncovers novel biology.</title>
        <authorList>
            <person name="Wiegand S."/>
            <person name="Jogler M."/>
            <person name="Boedeker C."/>
            <person name="Pinto D."/>
            <person name="Vollmers J."/>
            <person name="Rivas-Marin E."/>
            <person name="Kohn T."/>
            <person name="Peeters S.H."/>
            <person name="Heuer A."/>
            <person name="Rast P."/>
            <person name="Oberbeckmann S."/>
            <person name="Bunk B."/>
            <person name="Jeske O."/>
            <person name="Meyerdierks A."/>
            <person name="Storesund J.E."/>
            <person name="Kallscheuer N."/>
            <person name="Luecker S."/>
            <person name="Lage O.M."/>
            <person name="Pohl T."/>
            <person name="Merkel B.J."/>
            <person name="Hornburger P."/>
            <person name="Mueller R.-W."/>
            <person name="Bruemmer F."/>
            <person name="Labrenz M."/>
            <person name="Spormann A.M."/>
            <person name="Op den Camp H."/>
            <person name="Overmann J."/>
            <person name="Amann R."/>
            <person name="Jetten M.S.M."/>
            <person name="Mascher T."/>
            <person name="Medema M.H."/>
            <person name="Devos D.P."/>
            <person name="Kaster A.-K."/>
            <person name="Ovreas L."/>
            <person name="Rohde M."/>
            <person name="Galperin M.Y."/>
            <person name="Jogler C."/>
        </authorList>
    </citation>
    <scope>NUCLEOTIDE SEQUENCE [LARGE SCALE GENOMIC DNA]</scope>
    <source>
        <strain evidence="3 4">UC8</strain>
    </source>
</reference>
<dbReference type="Pfam" id="PF13360">
    <property type="entry name" value="PQQ_2"/>
    <property type="match status" value="1"/>
</dbReference>
<dbReference type="PANTHER" id="PTHR34512">
    <property type="entry name" value="CELL SURFACE PROTEIN"/>
    <property type="match status" value="1"/>
</dbReference>
<feature type="signal peptide" evidence="1">
    <location>
        <begin position="1"/>
        <end position="23"/>
    </location>
</feature>
<evidence type="ECO:0000259" key="2">
    <source>
        <dbReference type="Pfam" id="PF13360"/>
    </source>
</evidence>
<dbReference type="SMART" id="SM00564">
    <property type="entry name" value="PQQ"/>
    <property type="match status" value="3"/>
</dbReference>